<sequence length="137" mass="14494">KIESQSGRESASDSDHGSKSGSCSSRSNSAESASGSESGSDSESGSSASASGSDSGSGKSHEEDVLSKCGGNLNKSFHNTTVTKAKHKSESNREWDEHPDVFGIRRSARSRKEPDRLSSSVVPENENDYSKTLRHTV</sequence>
<comment type="caution">
    <text evidence="1">The sequence shown here is derived from an EMBL/GenBank/DDBJ whole genome shotgun (WGS) entry which is preliminary data.</text>
</comment>
<accession>A0ACC2P452</accession>
<reference evidence="1" key="1">
    <citation type="submission" date="2023-04" db="EMBL/GenBank/DDBJ databases">
        <title>A chromosome-level genome assembly of the parasitoid wasp Eretmocerus hayati.</title>
        <authorList>
            <person name="Zhong Y."/>
            <person name="Liu S."/>
            <person name="Liu Y."/>
        </authorList>
    </citation>
    <scope>NUCLEOTIDE SEQUENCE</scope>
    <source>
        <strain evidence="1">ZJU_SS_LIU_2023</strain>
    </source>
</reference>
<proteinExistence type="predicted"/>
<protein>
    <submittedName>
        <fullName evidence="1">Uncharacterized protein</fullName>
    </submittedName>
</protein>
<feature type="non-terminal residue" evidence="1">
    <location>
        <position position="137"/>
    </location>
</feature>
<feature type="non-terminal residue" evidence="1">
    <location>
        <position position="1"/>
    </location>
</feature>
<name>A0ACC2P452_9HYME</name>
<organism evidence="1 2">
    <name type="scientific">Eretmocerus hayati</name>
    <dbReference type="NCBI Taxonomy" id="131215"/>
    <lineage>
        <taxon>Eukaryota</taxon>
        <taxon>Metazoa</taxon>
        <taxon>Ecdysozoa</taxon>
        <taxon>Arthropoda</taxon>
        <taxon>Hexapoda</taxon>
        <taxon>Insecta</taxon>
        <taxon>Pterygota</taxon>
        <taxon>Neoptera</taxon>
        <taxon>Endopterygota</taxon>
        <taxon>Hymenoptera</taxon>
        <taxon>Apocrita</taxon>
        <taxon>Proctotrupomorpha</taxon>
        <taxon>Chalcidoidea</taxon>
        <taxon>Aphelinidae</taxon>
        <taxon>Aphelininae</taxon>
        <taxon>Eretmocerus</taxon>
    </lineage>
</organism>
<gene>
    <name evidence="1" type="ORF">QAD02_014142</name>
</gene>
<evidence type="ECO:0000313" key="2">
    <source>
        <dbReference type="Proteomes" id="UP001239111"/>
    </source>
</evidence>
<dbReference type="EMBL" id="CM056742">
    <property type="protein sequence ID" value="KAJ8678355.1"/>
    <property type="molecule type" value="Genomic_DNA"/>
</dbReference>
<evidence type="ECO:0000313" key="1">
    <source>
        <dbReference type="EMBL" id="KAJ8678355.1"/>
    </source>
</evidence>
<dbReference type="Proteomes" id="UP001239111">
    <property type="component" value="Chromosome 2"/>
</dbReference>
<keyword evidence="2" id="KW-1185">Reference proteome</keyword>